<accession>A0A837DIA2</accession>
<sequence>MLGAGGLIRPARSYDSIKAAERGSSRATGNRGGDQLVD</sequence>
<evidence type="ECO:0000256" key="1">
    <source>
        <dbReference type="SAM" id="MobiDB-lite"/>
    </source>
</evidence>
<reference evidence="2 3" key="1">
    <citation type="submission" date="2014-10" db="EMBL/GenBank/DDBJ databases">
        <title>Genome sequence of Micropolyspora internatus JCM3315.</title>
        <authorList>
            <person name="Shin S.-K."/>
            <person name="Yi H."/>
        </authorList>
    </citation>
    <scope>NUCLEOTIDE SEQUENCE [LARGE SCALE GENOMIC DNA]</scope>
    <source>
        <strain evidence="2 3">JCM 3315</strain>
    </source>
</reference>
<protein>
    <submittedName>
        <fullName evidence="2">Uncharacterized protein</fullName>
    </submittedName>
</protein>
<feature type="region of interest" description="Disordered" evidence="1">
    <location>
        <begin position="1"/>
        <end position="38"/>
    </location>
</feature>
<dbReference type="AlphaFoldDB" id="A0A837DIA2"/>
<gene>
    <name evidence="2" type="ORF">MINT15_03750</name>
</gene>
<evidence type="ECO:0000313" key="3">
    <source>
        <dbReference type="Proteomes" id="UP000030848"/>
    </source>
</evidence>
<organism evidence="2 3">
    <name type="scientific">Saccharomonospora viridis</name>
    <dbReference type="NCBI Taxonomy" id="1852"/>
    <lineage>
        <taxon>Bacteria</taxon>
        <taxon>Bacillati</taxon>
        <taxon>Actinomycetota</taxon>
        <taxon>Actinomycetes</taxon>
        <taxon>Pseudonocardiales</taxon>
        <taxon>Pseudonocardiaceae</taxon>
        <taxon>Saccharomonospora</taxon>
    </lineage>
</organism>
<comment type="caution">
    <text evidence="2">The sequence shown here is derived from an EMBL/GenBank/DDBJ whole genome shotgun (WGS) entry which is preliminary data.</text>
</comment>
<proteinExistence type="predicted"/>
<name>A0A837DIA2_9PSEU</name>
<evidence type="ECO:0000313" key="2">
    <source>
        <dbReference type="EMBL" id="KHF46074.1"/>
    </source>
</evidence>
<dbReference type="Proteomes" id="UP000030848">
    <property type="component" value="Unassembled WGS sequence"/>
</dbReference>
<dbReference type="EMBL" id="JRZE01000001">
    <property type="protein sequence ID" value="KHF46074.1"/>
    <property type="molecule type" value="Genomic_DNA"/>
</dbReference>